<organism evidence="1 2">
    <name type="scientific">Drosophila ananassae</name>
    <name type="common">Fruit fly</name>
    <dbReference type="NCBI Taxonomy" id="7217"/>
    <lineage>
        <taxon>Eukaryota</taxon>
        <taxon>Metazoa</taxon>
        <taxon>Ecdysozoa</taxon>
        <taxon>Arthropoda</taxon>
        <taxon>Hexapoda</taxon>
        <taxon>Insecta</taxon>
        <taxon>Pterygota</taxon>
        <taxon>Neoptera</taxon>
        <taxon>Endopterygota</taxon>
        <taxon>Diptera</taxon>
        <taxon>Brachycera</taxon>
        <taxon>Muscomorpha</taxon>
        <taxon>Ephydroidea</taxon>
        <taxon>Drosophilidae</taxon>
        <taxon>Drosophila</taxon>
        <taxon>Sophophora</taxon>
    </lineage>
</organism>
<proteinExistence type="predicted"/>
<dbReference type="HOGENOM" id="CLU_2760454_0_0_1"/>
<dbReference type="PhylomeDB" id="B3MBN8"/>
<dbReference type="KEGG" id="dan:6494424"/>
<dbReference type="Proteomes" id="UP000007801">
    <property type="component" value="Unassembled WGS sequence"/>
</dbReference>
<gene>
    <name evidence="1" type="primary">Dana\GF11560</name>
    <name evidence="1" type="synonym">dana_GLEANR_11608</name>
    <name evidence="1" type="ORF">GF11560</name>
</gene>
<protein>
    <submittedName>
        <fullName evidence="1">Uncharacterized protein</fullName>
    </submittedName>
</protein>
<keyword evidence="2" id="KW-1185">Reference proteome</keyword>
<accession>B3MBN8</accession>
<reference evidence="1 2" key="1">
    <citation type="journal article" date="2007" name="Nature">
        <title>Evolution of genes and genomes on the Drosophila phylogeny.</title>
        <authorList>
            <consortium name="Drosophila 12 Genomes Consortium"/>
            <person name="Clark A.G."/>
            <person name="Eisen M.B."/>
            <person name="Smith D.R."/>
            <person name="Bergman C.M."/>
            <person name="Oliver B."/>
            <person name="Markow T.A."/>
            <person name="Kaufman T.C."/>
            <person name="Kellis M."/>
            <person name="Gelbart W."/>
            <person name="Iyer V.N."/>
            <person name="Pollard D.A."/>
            <person name="Sackton T.B."/>
            <person name="Larracuente A.M."/>
            <person name="Singh N.D."/>
            <person name="Abad J.P."/>
            <person name="Abt D.N."/>
            <person name="Adryan B."/>
            <person name="Aguade M."/>
            <person name="Akashi H."/>
            <person name="Anderson W.W."/>
            <person name="Aquadro C.F."/>
            <person name="Ardell D.H."/>
            <person name="Arguello R."/>
            <person name="Artieri C.G."/>
            <person name="Barbash D.A."/>
            <person name="Barker D."/>
            <person name="Barsanti P."/>
            <person name="Batterham P."/>
            <person name="Batzoglou S."/>
            <person name="Begun D."/>
            <person name="Bhutkar A."/>
            <person name="Blanco E."/>
            <person name="Bosak S.A."/>
            <person name="Bradley R.K."/>
            <person name="Brand A.D."/>
            <person name="Brent M.R."/>
            <person name="Brooks A.N."/>
            <person name="Brown R.H."/>
            <person name="Butlin R.K."/>
            <person name="Caggese C."/>
            <person name="Calvi B.R."/>
            <person name="Bernardo de Carvalho A."/>
            <person name="Caspi A."/>
            <person name="Castrezana S."/>
            <person name="Celniker S.E."/>
            <person name="Chang J.L."/>
            <person name="Chapple C."/>
            <person name="Chatterji S."/>
            <person name="Chinwalla A."/>
            <person name="Civetta A."/>
            <person name="Clifton S.W."/>
            <person name="Comeron J.M."/>
            <person name="Costello J.C."/>
            <person name="Coyne J.A."/>
            <person name="Daub J."/>
            <person name="David R.G."/>
            <person name="Delcher A.L."/>
            <person name="Delehaunty K."/>
            <person name="Do C.B."/>
            <person name="Ebling H."/>
            <person name="Edwards K."/>
            <person name="Eickbush T."/>
            <person name="Evans J.D."/>
            <person name="Filipski A."/>
            <person name="Findeiss S."/>
            <person name="Freyhult E."/>
            <person name="Fulton L."/>
            <person name="Fulton R."/>
            <person name="Garcia A.C."/>
            <person name="Gardiner A."/>
            <person name="Garfield D.A."/>
            <person name="Garvin B.E."/>
            <person name="Gibson G."/>
            <person name="Gilbert D."/>
            <person name="Gnerre S."/>
            <person name="Godfrey J."/>
            <person name="Good R."/>
            <person name="Gotea V."/>
            <person name="Gravely B."/>
            <person name="Greenberg A.J."/>
            <person name="Griffiths-Jones S."/>
            <person name="Gross S."/>
            <person name="Guigo R."/>
            <person name="Gustafson E.A."/>
            <person name="Haerty W."/>
            <person name="Hahn M.W."/>
            <person name="Halligan D.L."/>
            <person name="Halpern A.L."/>
            <person name="Halter G.M."/>
            <person name="Han M.V."/>
            <person name="Heger A."/>
            <person name="Hillier L."/>
            <person name="Hinrichs A.S."/>
            <person name="Holmes I."/>
            <person name="Hoskins R.A."/>
            <person name="Hubisz M.J."/>
            <person name="Hultmark D."/>
            <person name="Huntley M.A."/>
            <person name="Jaffe D.B."/>
            <person name="Jagadeeshan S."/>
            <person name="Jeck W.R."/>
            <person name="Johnson J."/>
            <person name="Jones C.D."/>
            <person name="Jordan W.C."/>
            <person name="Karpen G.H."/>
            <person name="Kataoka E."/>
            <person name="Keightley P.D."/>
            <person name="Kheradpour P."/>
            <person name="Kirkness E.F."/>
            <person name="Koerich L.B."/>
            <person name="Kristiansen K."/>
            <person name="Kudrna D."/>
            <person name="Kulathinal R.J."/>
            <person name="Kumar S."/>
            <person name="Kwok R."/>
            <person name="Lander E."/>
            <person name="Langley C.H."/>
            <person name="Lapoint R."/>
            <person name="Lazzaro B.P."/>
            <person name="Lee S.J."/>
            <person name="Levesque L."/>
            <person name="Li R."/>
            <person name="Lin C.F."/>
            <person name="Lin M.F."/>
            <person name="Lindblad-Toh K."/>
            <person name="Llopart A."/>
            <person name="Long M."/>
            <person name="Low L."/>
            <person name="Lozovsky E."/>
            <person name="Lu J."/>
            <person name="Luo M."/>
            <person name="Machado C.A."/>
            <person name="Makalowski W."/>
            <person name="Marzo M."/>
            <person name="Matsuda M."/>
            <person name="Matzkin L."/>
            <person name="McAllister B."/>
            <person name="McBride C.S."/>
            <person name="McKernan B."/>
            <person name="McKernan K."/>
            <person name="Mendez-Lago M."/>
            <person name="Minx P."/>
            <person name="Mollenhauer M.U."/>
            <person name="Montooth K."/>
            <person name="Mount S.M."/>
            <person name="Mu X."/>
            <person name="Myers E."/>
            <person name="Negre B."/>
            <person name="Newfeld S."/>
            <person name="Nielsen R."/>
            <person name="Noor M.A."/>
            <person name="O'Grady P."/>
            <person name="Pachter L."/>
            <person name="Papaceit M."/>
            <person name="Parisi M.J."/>
            <person name="Parisi M."/>
            <person name="Parts L."/>
            <person name="Pedersen J.S."/>
            <person name="Pesole G."/>
            <person name="Phillippy A.M."/>
            <person name="Ponting C.P."/>
            <person name="Pop M."/>
            <person name="Porcelli D."/>
            <person name="Powell J.R."/>
            <person name="Prohaska S."/>
            <person name="Pruitt K."/>
            <person name="Puig M."/>
            <person name="Quesneville H."/>
            <person name="Ram K.R."/>
            <person name="Rand D."/>
            <person name="Rasmussen M.D."/>
            <person name="Reed L.K."/>
            <person name="Reenan R."/>
            <person name="Reily A."/>
            <person name="Remington K.A."/>
            <person name="Rieger T.T."/>
            <person name="Ritchie M.G."/>
            <person name="Robin C."/>
            <person name="Rogers Y.H."/>
            <person name="Rohde C."/>
            <person name="Rozas J."/>
            <person name="Rubenfield M.J."/>
            <person name="Ruiz A."/>
            <person name="Russo S."/>
            <person name="Salzberg S.L."/>
            <person name="Sanchez-Gracia A."/>
            <person name="Saranga D.J."/>
            <person name="Sato H."/>
            <person name="Schaeffer S.W."/>
            <person name="Schatz M.C."/>
            <person name="Schlenke T."/>
            <person name="Schwartz R."/>
            <person name="Segarra C."/>
            <person name="Singh R.S."/>
            <person name="Sirot L."/>
            <person name="Sirota M."/>
            <person name="Sisneros N.B."/>
            <person name="Smith C.D."/>
            <person name="Smith T.F."/>
            <person name="Spieth J."/>
            <person name="Stage D.E."/>
            <person name="Stark A."/>
            <person name="Stephan W."/>
            <person name="Strausberg R.L."/>
            <person name="Strempel S."/>
            <person name="Sturgill D."/>
            <person name="Sutton G."/>
            <person name="Sutton G.G."/>
            <person name="Tao W."/>
            <person name="Teichmann S."/>
            <person name="Tobari Y.N."/>
            <person name="Tomimura Y."/>
            <person name="Tsolas J.M."/>
            <person name="Valente V.L."/>
            <person name="Venter E."/>
            <person name="Venter J.C."/>
            <person name="Vicario S."/>
            <person name="Vieira F.G."/>
            <person name="Vilella A.J."/>
            <person name="Villasante A."/>
            <person name="Walenz B."/>
            <person name="Wang J."/>
            <person name="Wasserman M."/>
            <person name="Watts T."/>
            <person name="Wilson D."/>
            <person name="Wilson R.K."/>
            <person name="Wing R.A."/>
            <person name="Wolfner M.F."/>
            <person name="Wong A."/>
            <person name="Wong G.K."/>
            <person name="Wu C.I."/>
            <person name="Wu G."/>
            <person name="Yamamoto D."/>
            <person name="Yang H.P."/>
            <person name="Yang S.P."/>
            <person name="Yorke J.A."/>
            <person name="Yoshida K."/>
            <person name="Zdobnov E."/>
            <person name="Zhang P."/>
            <person name="Zhang Y."/>
            <person name="Zimin A.V."/>
            <person name="Baldwin J."/>
            <person name="Abdouelleil A."/>
            <person name="Abdulkadir J."/>
            <person name="Abebe A."/>
            <person name="Abera B."/>
            <person name="Abreu J."/>
            <person name="Acer S.C."/>
            <person name="Aftuck L."/>
            <person name="Alexander A."/>
            <person name="An P."/>
            <person name="Anderson E."/>
            <person name="Anderson S."/>
            <person name="Arachi H."/>
            <person name="Azer M."/>
            <person name="Bachantsang P."/>
            <person name="Barry A."/>
            <person name="Bayul T."/>
            <person name="Berlin A."/>
            <person name="Bessette D."/>
            <person name="Bloom T."/>
            <person name="Blye J."/>
            <person name="Boguslavskiy L."/>
            <person name="Bonnet C."/>
            <person name="Boukhgalter B."/>
            <person name="Bourzgui I."/>
            <person name="Brown A."/>
            <person name="Cahill P."/>
            <person name="Channer S."/>
            <person name="Cheshatsang Y."/>
            <person name="Chuda L."/>
            <person name="Citroen M."/>
            <person name="Collymore A."/>
            <person name="Cooke P."/>
            <person name="Costello M."/>
            <person name="D'Aco K."/>
            <person name="Daza R."/>
            <person name="De Haan G."/>
            <person name="DeGray S."/>
            <person name="DeMaso C."/>
            <person name="Dhargay N."/>
            <person name="Dooley K."/>
            <person name="Dooley E."/>
            <person name="Doricent M."/>
            <person name="Dorje P."/>
            <person name="Dorjee K."/>
            <person name="Dupes A."/>
            <person name="Elong R."/>
            <person name="Falk J."/>
            <person name="Farina A."/>
            <person name="Faro S."/>
            <person name="Ferguson D."/>
            <person name="Fisher S."/>
            <person name="Foley C.D."/>
            <person name="Franke A."/>
            <person name="Friedrich D."/>
            <person name="Gadbois L."/>
            <person name="Gearin G."/>
            <person name="Gearin C.R."/>
            <person name="Giannoukos G."/>
            <person name="Goode T."/>
            <person name="Graham J."/>
            <person name="Grandbois E."/>
            <person name="Grewal S."/>
            <person name="Gyaltsen K."/>
            <person name="Hafez N."/>
            <person name="Hagos B."/>
            <person name="Hall J."/>
            <person name="Henson C."/>
            <person name="Hollinger A."/>
            <person name="Honan T."/>
            <person name="Huard M.D."/>
            <person name="Hughes L."/>
            <person name="Hurhula B."/>
            <person name="Husby M.E."/>
            <person name="Kamat A."/>
            <person name="Kanga B."/>
            <person name="Kashin S."/>
            <person name="Khazanovich D."/>
            <person name="Kisner P."/>
            <person name="Lance K."/>
            <person name="Lara M."/>
            <person name="Lee W."/>
            <person name="Lennon N."/>
            <person name="Letendre F."/>
            <person name="LeVine R."/>
            <person name="Lipovsky A."/>
            <person name="Liu X."/>
            <person name="Liu J."/>
            <person name="Liu S."/>
            <person name="Lokyitsang T."/>
            <person name="Lokyitsang Y."/>
            <person name="Lubonja R."/>
            <person name="Lui A."/>
            <person name="MacDonald P."/>
            <person name="Magnisalis V."/>
            <person name="Maru K."/>
            <person name="Matthews C."/>
            <person name="McCusker W."/>
            <person name="McDonough S."/>
            <person name="Mehta T."/>
            <person name="Meldrim J."/>
            <person name="Meneus L."/>
            <person name="Mihai O."/>
            <person name="Mihalev A."/>
            <person name="Mihova T."/>
            <person name="Mittelman R."/>
            <person name="Mlenga V."/>
            <person name="Montmayeur A."/>
            <person name="Mulrain L."/>
            <person name="Navidi A."/>
            <person name="Naylor J."/>
            <person name="Negash T."/>
            <person name="Nguyen T."/>
            <person name="Nguyen N."/>
            <person name="Nicol R."/>
            <person name="Norbu C."/>
            <person name="Norbu N."/>
            <person name="Novod N."/>
            <person name="O'Neill B."/>
            <person name="Osman S."/>
            <person name="Markiewicz E."/>
            <person name="Oyono O.L."/>
            <person name="Patti C."/>
            <person name="Phunkhang P."/>
            <person name="Pierre F."/>
            <person name="Priest M."/>
            <person name="Raghuraman S."/>
            <person name="Rege F."/>
            <person name="Reyes R."/>
            <person name="Rise C."/>
            <person name="Rogov P."/>
            <person name="Ross K."/>
            <person name="Ryan E."/>
            <person name="Settipalli S."/>
            <person name="Shea T."/>
            <person name="Sherpa N."/>
            <person name="Shi L."/>
            <person name="Shih D."/>
            <person name="Sparrow T."/>
            <person name="Spaulding J."/>
            <person name="Stalker J."/>
            <person name="Stange-Thomann N."/>
            <person name="Stavropoulos S."/>
            <person name="Stone C."/>
            <person name="Strader C."/>
            <person name="Tesfaye S."/>
            <person name="Thomson T."/>
            <person name="Thoulutsang Y."/>
            <person name="Thoulutsang D."/>
            <person name="Topham K."/>
            <person name="Topping I."/>
            <person name="Tsamla T."/>
            <person name="Vassiliev H."/>
            <person name="Vo A."/>
            <person name="Wangchuk T."/>
            <person name="Wangdi T."/>
            <person name="Weiand M."/>
            <person name="Wilkinson J."/>
            <person name="Wilson A."/>
            <person name="Yadav S."/>
            <person name="Young G."/>
            <person name="Yu Q."/>
            <person name="Zembek L."/>
            <person name="Zhong D."/>
            <person name="Zimmer A."/>
            <person name="Zwirko Z."/>
            <person name="Jaffe D.B."/>
            <person name="Alvarez P."/>
            <person name="Brockman W."/>
            <person name="Butler J."/>
            <person name="Chin C."/>
            <person name="Gnerre S."/>
            <person name="Grabherr M."/>
            <person name="Kleber M."/>
            <person name="Mauceli E."/>
            <person name="MacCallum I."/>
        </authorList>
    </citation>
    <scope>NUCLEOTIDE SEQUENCE [LARGE SCALE GENOMIC DNA]</scope>
    <source>
        <strain evidence="2">Tucson 14024-0371.13</strain>
    </source>
</reference>
<dbReference type="OrthoDB" id="7803582at2759"/>
<dbReference type="GeneID" id="6494424"/>
<dbReference type="InParanoid" id="B3MBN8"/>
<dbReference type="AlphaFoldDB" id="B3MBN8"/>
<sequence>MADPDLEMTVKPAPGPIGGVATHYNLDNERLDCDNLDETTERYIDYNRPSFFTVIMRFFGNIFVDVFNTILN</sequence>
<dbReference type="OMA" id="MTDNWTD"/>
<evidence type="ECO:0000313" key="2">
    <source>
        <dbReference type="Proteomes" id="UP000007801"/>
    </source>
</evidence>
<dbReference type="STRING" id="7217.B3MBN8"/>
<dbReference type="EMBL" id="CH902619">
    <property type="protein sequence ID" value="EDV37169.1"/>
    <property type="molecule type" value="Genomic_DNA"/>
</dbReference>
<name>B3MBN8_DROAN</name>
<evidence type="ECO:0000313" key="1">
    <source>
        <dbReference type="EMBL" id="EDV37169.1"/>
    </source>
</evidence>